<dbReference type="InterPro" id="IPR046960">
    <property type="entry name" value="PPR_At4g14850-like_plant"/>
</dbReference>
<feature type="repeat" description="PPR" evidence="3">
    <location>
        <begin position="207"/>
        <end position="241"/>
    </location>
</feature>
<dbReference type="RefSeq" id="XP_031397344.1">
    <property type="nucleotide sequence ID" value="XM_031541484.1"/>
</dbReference>
<feature type="repeat" description="PPR" evidence="3">
    <location>
        <begin position="340"/>
        <end position="370"/>
    </location>
</feature>
<organism evidence="4 10">
    <name type="scientific">Punica granatum</name>
    <name type="common">Pomegranate</name>
    <dbReference type="NCBI Taxonomy" id="22663"/>
    <lineage>
        <taxon>Eukaryota</taxon>
        <taxon>Viridiplantae</taxon>
        <taxon>Streptophyta</taxon>
        <taxon>Embryophyta</taxon>
        <taxon>Tracheophyta</taxon>
        <taxon>Spermatophyta</taxon>
        <taxon>Magnoliopsida</taxon>
        <taxon>eudicotyledons</taxon>
        <taxon>Gunneridae</taxon>
        <taxon>Pentapetalae</taxon>
        <taxon>rosids</taxon>
        <taxon>malvids</taxon>
        <taxon>Myrtales</taxon>
        <taxon>Lythraceae</taxon>
        <taxon>Punica</taxon>
    </lineage>
</organism>
<dbReference type="Proteomes" id="UP000515151">
    <property type="component" value="Chromosome 5"/>
</dbReference>
<evidence type="ECO:0000313" key="12">
    <source>
        <dbReference type="RefSeq" id="XP_031397348.1"/>
    </source>
</evidence>
<evidence type="ECO:0000313" key="9">
    <source>
        <dbReference type="RefSeq" id="XP_031397345.1"/>
    </source>
</evidence>
<evidence type="ECO:0000256" key="3">
    <source>
        <dbReference type="PROSITE-ProRule" id="PRU00708"/>
    </source>
</evidence>
<dbReference type="Pfam" id="PF20431">
    <property type="entry name" value="E_motif"/>
    <property type="match status" value="1"/>
</dbReference>
<dbReference type="GO" id="GO:0003723">
    <property type="term" value="F:RNA binding"/>
    <property type="evidence" value="ECO:0007669"/>
    <property type="project" value="InterPro"/>
</dbReference>
<keyword evidence="2" id="KW-0677">Repeat</keyword>
<dbReference type="RefSeq" id="XP_031397347.1">
    <property type="nucleotide sequence ID" value="XM_031541487.1"/>
</dbReference>
<proteinExistence type="inferred from homology"/>
<reference evidence="4" key="1">
    <citation type="journal article" date="2020" name="Plant Biotechnol. J.">
        <title>The pomegranate (Punica granatum L.) draft genome dissects genetic divergence between soft- and hard-seeded cultivars.</title>
        <authorList>
            <person name="Luo X."/>
            <person name="Li H."/>
            <person name="Wu Z."/>
            <person name="Yao W."/>
            <person name="Zhao P."/>
            <person name="Cao D."/>
            <person name="Yu H."/>
            <person name="Li K."/>
            <person name="Poudel K."/>
            <person name="Zhao D."/>
            <person name="Zhang F."/>
            <person name="Xia X."/>
            <person name="Chen L."/>
            <person name="Wang Q."/>
            <person name="Jing D."/>
            <person name="Cao S."/>
        </authorList>
    </citation>
    <scope>NUCLEOTIDE SEQUENCE [LARGE SCALE GENOMIC DNA]</scope>
</reference>
<feature type="repeat" description="PPR" evidence="3">
    <location>
        <begin position="176"/>
        <end position="206"/>
    </location>
</feature>
<evidence type="ECO:0000313" key="13">
    <source>
        <dbReference type="RefSeq" id="XP_031397349.1"/>
    </source>
</evidence>
<evidence type="ECO:0000313" key="6">
    <source>
        <dbReference type="RefSeq" id="XP_031397342.1"/>
    </source>
</evidence>
<dbReference type="RefSeq" id="XP_031397349.1">
    <property type="nucleotide sequence ID" value="XM_031541489.1"/>
</dbReference>
<dbReference type="NCBIfam" id="TIGR00756">
    <property type="entry name" value="PPR"/>
    <property type="match status" value="8"/>
</dbReference>
<protein>
    <submittedName>
        <fullName evidence="5 6">Pentatricopeptide repeat-containing protein At2g44880-like</fullName>
    </submittedName>
</protein>
<gene>
    <name evidence="5 6 7 8 9 10 11 12 13 14" type="primary">LOC116208189</name>
</gene>
<dbReference type="RefSeq" id="XP_031397345.1">
    <property type="nucleotide sequence ID" value="XM_031541485.1"/>
</dbReference>
<dbReference type="GeneID" id="116208189"/>
<dbReference type="GO" id="GO:0009451">
    <property type="term" value="P:RNA modification"/>
    <property type="evidence" value="ECO:0007669"/>
    <property type="project" value="InterPro"/>
</dbReference>
<evidence type="ECO:0000313" key="8">
    <source>
        <dbReference type="RefSeq" id="XP_031397344.1"/>
    </source>
</evidence>
<evidence type="ECO:0000313" key="7">
    <source>
        <dbReference type="RefSeq" id="XP_031397343.1"/>
    </source>
</evidence>
<feature type="repeat" description="PPR" evidence="3">
    <location>
        <begin position="269"/>
        <end position="304"/>
    </location>
</feature>
<dbReference type="InterPro" id="IPR002885">
    <property type="entry name" value="PPR_rpt"/>
</dbReference>
<dbReference type="FunFam" id="1.25.40.10:FF:000344">
    <property type="entry name" value="Pentatricopeptide repeat-containing protein"/>
    <property type="match status" value="1"/>
</dbReference>
<evidence type="ECO:0000313" key="11">
    <source>
        <dbReference type="RefSeq" id="XP_031397347.1"/>
    </source>
</evidence>
<dbReference type="AlphaFoldDB" id="A0A6P8DVV5"/>
<accession>A0A6P8DVV5</accession>
<dbReference type="InterPro" id="IPR011990">
    <property type="entry name" value="TPR-like_helical_dom_sf"/>
</dbReference>
<evidence type="ECO:0000313" key="14">
    <source>
        <dbReference type="RefSeq" id="XP_031397350.1"/>
    </source>
</evidence>
<sequence length="589" mass="67004">MQQSLWTPIERNCLHLLQCKKHSKASVLQIHAFMLRHALDTNVNLFTKLLTCYSSLLHGHVRRVFDASPHKDDGFLCNILIRAYVGVRQYEDSLVVYRDLKRHTRFVPDSFTFTALVKSCSSSGMFLWEGLQLQSLVVKIGLCLDLYVSTSFVDMYAKWGRTDFARKVFDEMPERSLVSWTALVGGYVKSGDISTARKLFEQMPEKDLAAFNLIIDGYVKLGEMESAKRLFDEMPERNVITCTSMIYGYCHVGDTESACLIFESMPDRNLYTWNVMISGYSQNNQPHEALGLFHQMQLRASIQPDEVTIVSILPAIADLGALDLGNWVHQFVRKKKLDRKTNVCTALIDMFAKCGAISEARTVFDEMRNRELASWNALINGLAINGCGQQALEIFLEMQRSGYKPNEVTLLGVLSACNHAGLLEEGKRWFKAMDVEFGLTPEIEHYGCMVDLLGRAGCLDEAENLINHMPYKVNGIILSSFLFGCGYFKDAARADRVIKNSTIAEPWNDGNYVILRNLYAMERRWRDAEEIKGLMRERGANKEIGCSVIEIDGEVREFVAGDRMHPKWQHIHSTLGRLFVHMEELDTHV</sequence>
<feature type="repeat" description="PPR" evidence="3">
    <location>
        <begin position="371"/>
        <end position="405"/>
    </location>
</feature>
<reference evidence="5 6" key="2">
    <citation type="submission" date="2025-04" db="UniProtKB">
        <authorList>
            <consortium name="RefSeq"/>
        </authorList>
    </citation>
    <scope>IDENTIFICATION</scope>
    <source>
        <tissue evidence="5 6">Leaf</tissue>
    </source>
</reference>
<evidence type="ECO:0000313" key="5">
    <source>
        <dbReference type="RefSeq" id="XP_031397341.1"/>
    </source>
</evidence>
<dbReference type="Pfam" id="PF01535">
    <property type="entry name" value="PPR"/>
    <property type="match status" value="5"/>
</dbReference>
<dbReference type="RefSeq" id="XP_031397341.1">
    <property type="nucleotide sequence ID" value="XM_031541481.1"/>
</dbReference>
<dbReference type="Pfam" id="PF13041">
    <property type="entry name" value="PPR_2"/>
    <property type="match status" value="2"/>
</dbReference>
<dbReference type="FunFam" id="1.25.40.10:FF:000333">
    <property type="entry name" value="Pentatricopeptide repeat-containing protein"/>
    <property type="match status" value="1"/>
</dbReference>
<evidence type="ECO:0000313" key="4">
    <source>
        <dbReference type="Proteomes" id="UP000515151"/>
    </source>
</evidence>
<evidence type="ECO:0000256" key="2">
    <source>
        <dbReference type="ARBA" id="ARBA00022737"/>
    </source>
</evidence>
<evidence type="ECO:0000313" key="10">
    <source>
        <dbReference type="RefSeq" id="XP_031397346.1"/>
    </source>
</evidence>
<dbReference type="PANTHER" id="PTHR47926:SF437">
    <property type="entry name" value="PENTACOTRIPEPTIDE-REPEAT REGION OF PRORP DOMAIN-CONTAINING PROTEIN"/>
    <property type="match status" value="1"/>
</dbReference>
<dbReference type="OrthoDB" id="185373at2759"/>
<dbReference type="RefSeq" id="XP_031397343.1">
    <property type="nucleotide sequence ID" value="XM_031541483.1"/>
</dbReference>
<dbReference type="RefSeq" id="XP_031397346.1">
    <property type="nucleotide sequence ID" value="XM_031541486.1"/>
</dbReference>
<dbReference type="RefSeq" id="XP_031397350.1">
    <property type="nucleotide sequence ID" value="XM_031541490.1"/>
</dbReference>
<evidence type="ECO:0000256" key="1">
    <source>
        <dbReference type="ARBA" id="ARBA00006643"/>
    </source>
</evidence>
<dbReference type="RefSeq" id="XP_031397342.1">
    <property type="nucleotide sequence ID" value="XM_031541482.1"/>
</dbReference>
<keyword evidence="4" id="KW-1185">Reference proteome</keyword>
<dbReference type="SUPFAM" id="SSF48452">
    <property type="entry name" value="TPR-like"/>
    <property type="match status" value="1"/>
</dbReference>
<comment type="similarity">
    <text evidence="1">Belongs to the PPR family. PCMP-H subfamily.</text>
</comment>
<dbReference type="Gene3D" id="1.25.40.10">
    <property type="entry name" value="Tetratricopeptide repeat domain"/>
    <property type="match status" value="4"/>
</dbReference>
<dbReference type="InterPro" id="IPR046848">
    <property type="entry name" value="E_motif"/>
</dbReference>
<dbReference type="FunFam" id="1.25.40.10:FF:000184">
    <property type="entry name" value="Pentatricopeptide repeat-containing protein, chloroplastic"/>
    <property type="match status" value="1"/>
</dbReference>
<name>A0A6P8DVV5_PUNGR</name>
<dbReference type="PANTHER" id="PTHR47926">
    <property type="entry name" value="PENTATRICOPEPTIDE REPEAT-CONTAINING PROTEIN"/>
    <property type="match status" value="1"/>
</dbReference>
<dbReference type="PROSITE" id="PS51375">
    <property type="entry name" value="PPR"/>
    <property type="match status" value="5"/>
</dbReference>
<dbReference type="RefSeq" id="XP_031397348.1">
    <property type="nucleotide sequence ID" value="XM_031541488.1"/>
</dbReference>